<keyword evidence="2" id="KW-1185">Reference proteome</keyword>
<name>A0AAV3Q203_LITER</name>
<dbReference type="Proteomes" id="UP001454036">
    <property type="component" value="Unassembled WGS sequence"/>
</dbReference>
<organism evidence="1 2">
    <name type="scientific">Lithospermum erythrorhizon</name>
    <name type="common">Purple gromwell</name>
    <name type="synonym">Lithospermum officinale var. erythrorhizon</name>
    <dbReference type="NCBI Taxonomy" id="34254"/>
    <lineage>
        <taxon>Eukaryota</taxon>
        <taxon>Viridiplantae</taxon>
        <taxon>Streptophyta</taxon>
        <taxon>Embryophyta</taxon>
        <taxon>Tracheophyta</taxon>
        <taxon>Spermatophyta</taxon>
        <taxon>Magnoliopsida</taxon>
        <taxon>eudicotyledons</taxon>
        <taxon>Gunneridae</taxon>
        <taxon>Pentapetalae</taxon>
        <taxon>asterids</taxon>
        <taxon>lamiids</taxon>
        <taxon>Boraginales</taxon>
        <taxon>Boraginaceae</taxon>
        <taxon>Boraginoideae</taxon>
        <taxon>Lithospermeae</taxon>
        <taxon>Lithospermum</taxon>
    </lineage>
</organism>
<evidence type="ECO:0000313" key="1">
    <source>
        <dbReference type="EMBL" id="GAA0156267.1"/>
    </source>
</evidence>
<dbReference type="EMBL" id="BAABME010002822">
    <property type="protein sequence ID" value="GAA0156267.1"/>
    <property type="molecule type" value="Genomic_DNA"/>
</dbReference>
<sequence length="100" mass="11241">MVEINCMEMESMMVMELPDPYARREVVEREIEAALEREGGPGSMQSQVEVVGGGAVDPTIDMLLITESHVETLTAISHENAQRLGQLKQYMTTFSCRFIF</sequence>
<comment type="caution">
    <text evidence="1">The sequence shown here is derived from an EMBL/GenBank/DDBJ whole genome shotgun (WGS) entry which is preliminary data.</text>
</comment>
<proteinExistence type="predicted"/>
<gene>
    <name evidence="1" type="ORF">LIER_13797</name>
</gene>
<protein>
    <submittedName>
        <fullName evidence="1">Uncharacterized protein</fullName>
    </submittedName>
</protein>
<reference evidence="1 2" key="1">
    <citation type="submission" date="2024-01" db="EMBL/GenBank/DDBJ databases">
        <title>The complete chloroplast genome sequence of Lithospermum erythrorhizon: insights into the phylogenetic relationship among Boraginaceae species and the maternal lineages of purple gromwells.</title>
        <authorList>
            <person name="Okada T."/>
            <person name="Watanabe K."/>
        </authorList>
    </citation>
    <scope>NUCLEOTIDE SEQUENCE [LARGE SCALE GENOMIC DNA]</scope>
</reference>
<evidence type="ECO:0000313" key="2">
    <source>
        <dbReference type="Proteomes" id="UP001454036"/>
    </source>
</evidence>
<accession>A0AAV3Q203</accession>
<dbReference type="AlphaFoldDB" id="A0AAV3Q203"/>